<keyword evidence="2" id="KW-1185">Reference proteome</keyword>
<organism evidence="1 2">
    <name type="scientific">Pleurotus cornucopiae</name>
    <name type="common">Cornucopia mushroom</name>
    <dbReference type="NCBI Taxonomy" id="5321"/>
    <lineage>
        <taxon>Eukaryota</taxon>
        <taxon>Fungi</taxon>
        <taxon>Dikarya</taxon>
        <taxon>Basidiomycota</taxon>
        <taxon>Agaricomycotina</taxon>
        <taxon>Agaricomycetes</taxon>
        <taxon>Agaricomycetidae</taxon>
        <taxon>Agaricales</taxon>
        <taxon>Pleurotineae</taxon>
        <taxon>Pleurotaceae</taxon>
        <taxon>Pleurotus</taxon>
    </lineage>
</organism>
<dbReference type="Proteomes" id="UP000824881">
    <property type="component" value="Unassembled WGS sequence"/>
</dbReference>
<comment type="caution">
    <text evidence="1">The sequence shown here is derived from an EMBL/GenBank/DDBJ whole genome shotgun (WGS) entry which is preliminary data.</text>
</comment>
<evidence type="ECO:0000313" key="1">
    <source>
        <dbReference type="EMBL" id="KAG9227719.1"/>
    </source>
</evidence>
<protein>
    <submittedName>
        <fullName evidence="1">Uncharacterized protein</fullName>
    </submittedName>
</protein>
<reference evidence="1 2" key="1">
    <citation type="journal article" date="2021" name="Appl. Environ. Microbiol.">
        <title>Genetic linkage and physical mapping for an oyster mushroom Pleurotus cornucopiae and QTL analysis for the trait cap color.</title>
        <authorList>
            <person name="Zhang Y."/>
            <person name="Gao W."/>
            <person name="Sonnenberg A."/>
            <person name="Chen Q."/>
            <person name="Zhang J."/>
            <person name="Huang C."/>
        </authorList>
    </citation>
    <scope>NUCLEOTIDE SEQUENCE [LARGE SCALE GENOMIC DNA]</scope>
    <source>
        <strain evidence="1">CCMSSC00406</strain>
    </source>
</reference>
<sequence>MGNTTSQSSEQSATFQSQCFQTRARISFREAREQEFLRRSPVHQGHSLRDENAAPPSATAPSDAHHSRYLQPTTVHNQVLTPPPSEVPNRRALAQRERRARERAEMVHQLALRGDAPLTPATSALNSDRRSIAQQARRQCERLQREQMEVPTTSPLASEPTLNRRSIAQQARRERERNERQREATPQPLEFPPTPSSEPPVSRRSIAQQARRERERIEREHETAQQLSQPGTLSVGELAPSRRSLAQQARRERERAQRLNMAPDTLRQLPTPPATQQGVPGRPNPGRMVTSATNLFMAARHAYIDPPTRHDLGRMNIQCPHCSALHWNDERTYNSRRCLTPAFGTCCNHGKVELPPPRPPPDTLRLLLDADDPQSREFRANIRMYNMALAFTSLGVKQDHSINQRFGGNTWVFRIQGQLHHNSGALESEEGTAPSYAQLYIHDPDVALRQRMNRNSTLSQDTMSALQTMLIQHHQYAAVFKQAFEILRDLENTPDAEIKLRVQPSSGEHRGRHNLPTVNEVAMIMPGDTSSPDYRDIVLRCRMPPGQTRLYRIHEGHPAYTPLHYVLLFPFGEHGWHQGLLQVDREAGKKSNLSQTRYAAYQLHVRPGQYSTLLRGGRLFQQLLIDWWASADQANLRFHYTNQNSYRASLFSGFFDALMHDMNIDLHQLGTRYILPSSYIGGPRHMQQRFQDAMAIARRYRKVDLFITVTANPQWPEITRELLPNQTVYDRPDLVARVFYLKKRAILDDICKHGIFGRTVGWVYTIEFQKRGLPHMHLLIFLQEGQKLLTPEDVDSCISAEWPDPVSQPLLYETVRTCMVHGPCGSLNPNSPCMENRRCTKHYPKDFQPFTQFNDDGYPLYRRRDDGRKYHIGQHELDNRWIVPYSPYLSGKYNCHINVECAVMLRSVKYPFKYIHKGGDRATLEIELDEIRTYLQGRYIAASEASWRLFHFPVHDQIPTVVRLQVHLPGQHMIRFNPDEDPQALLERAANEKTTLTEFFAANRDPGALGNEARKYTYSEFPEHFTWKDGTKWSLRKQFRGESPPIGRMYFVPPSAGERFYLRTLLTTVKGPTSFEDLRRYQGTLYPTFREACIARGLLEDDGEWRMCLQEASVMQTGSRLRCLFATMLLFCHPVEPSHLWDEFRHHICDDLWHRLRLAGRANPSNEDVYDYGLYLIDRVLRQSGHSLSEFHSMPQWSQDWESIVDNPLIIEQLNYNREMERNDAEARIQQLNHDQQTAFESIMASVLENRGWTFFLDGPGGTGKTFIYNTLCNRVRSEGWIVLCVASSGIAALLMPGGRTAHSQFKIPIDGLTESSMCSITKESNLAGLLRATRLILWDEALMQHRHTHEALDRTLKDIRNCSKPFGGLTVVFGGDFQQTLPVVPKGTQEQIVDASLPRSYIWTYIKSDDHDHVLRLRQNMRLDAGEDETEFGNWLLRVGHGYDVQDDGKIDIPEEMVCTDSKSLVDFVYPDIHGITPPPEYFLDRTILAARNADVDDINDNILQQMAGDTINYISADSIENDDGSQSERENEIPVEFLRTLEAPGLPPGKLSVKMGCPLILLRNLAPGRGLCNGTRLILRRATDRVLEVQVIGGHFHGEVSFIPRITLTPSGKDAEFTFTLRRRQFPVRLAFSMTINKAQGQSVRFVGLDLRAGAEAESPASCTITLALSLTTLALIILLLYVYTHSPFLIMASKIIGLTVLTNPRTPVANPHVVFFDANFWLADGIQLLGCLRYYNRSRITFDDVEPIPCVIDASIAAMTSQANIDAPELPDSEKKEYQIVGDITWMIPVGEIAPEALQCPPYLYLGGVVKASQKDTGTDTARFDIVCSQWLNAYRHDQRLSKLPVRIFISKTHRCPDPKKICPADDTWVSVQAGRLSKFILNDAGWLTQLDVDMGADGTIAFMGKWTPPFTPIKTPGNALSAGNNGKRRKFSYGSLAERGSPLPRNPAKRSRIENLALASSESSIASLEDTPSMSSVCPEPAA</sequence>
<proteinExistence type="predicted"/>
<evidence type="ECO:0000313" key="2">
    <source>
        <dbReference type="Proteomes" id="UP000824881"/>
    </source>
</evidence>
<accession>A0ACB7JCA3</accession>
<gene>
    <name evidence="1" type="ORF">CCMSSC00406_0000635</name>
</gene>
<name>A0ACB7JCA3_PLECO</name>
<dbReference type="EMBL" id="WQMT02000001">
    <property type="protein sequence ID" value="KAG9227719.1"/>
    <property type="molecule type" value="Genomic_DNA"/>
</dbReference>